<keyword evidence="1" id="KW-0732">Signal</keyword>
<dbReference type="Proteomes" id="UP000544872">
    <property type="component" value="Unassembled WGS sequence"/>
</dbReference>
<keyword evidence="5" id="KW-1185">Reference proteome</keyword>
<dbReference type="GO" id="GO:0016829">
    <property type="term" value="F:lyase activity"/>
    <property type="evidence" value="ECO:0007669"/>
    <property type="project" value="UniProtKB-KW"/>
</dbReference>
<dbReference type="AlphaFoldDB" id="A0A7W9ZFQ8"/>
<gene>
    <name evidence="4" type="ORF">FHS48_000861</name>
</gene>
<dbReference type="InterPro" id="IPR008397">
    <property type="entry name" value="Alginate_lyase_dom"/>
</dbReference>
<keyword evidence="2" id="KW-0456">Lyase</keyword>
<protein>
    <recommendedName>
        <fullName evidence="3">Alginate lyase domain-containing protein</fullName>
    </recommendedName>
</protein>
<dbReference type="GO" id="GO:0042597">
    <property type="term" value="C:periplasmic space"/>
    <property type="evidence" value="ECO:0007669"/>
    <property type="project" value="InterPro"/>
</dbReference>
<dbReference type="SUPFAM" id="SSF48230">
    <property type="entry name" value="Chondroitin AC/alginate lyase"/>
    <property type="match status" value="1"/>
</dbReference>
<evidence type="ECO:0000256" key="1">
    <source>
        <dbReference type="ARBA" id="ARBA00022729"/>
    </source>
</evidence>
<dbReference type="Gene3D" id="1.50.10.100">
    <property type="entry name" value="Chondroitin AC/alginate lyase"/>
    <property type="match status" value="1"/>
</dbReference>
<organism evidence="4 5">
    <name type="scientific">Novispirillum itersonii</name>
    <name type="common">Aquaspirillum itersonii</name>
    <dbReference type="NCBI Taxonomy" id="189"/>
    <lineage>
        <taxon>Bacteria</taxon>
        <taxon>Pseudomonadati</taxon>
        <taxon>Pseudomonadota</taxon>
        <taxon>Alphaproteobacteria</taxon>
        <taxon>Rhodospirillales</taxon>
        <taxon>Novispirillaceae</taxon>
        <taxon>Novispirillum</taxon>
    </lineage>
</organism>
<reference evidence="4 5" key="1">
    <citation type="submission" date="2020-08" db="EMBL/GenBank/DDBJ databases">
        <title>Genomic Encyclopedia of Type Strains, Phase IV (KMG-IV): sequencing the most valuable type-strain genomes for metagenomic binning, comparative biology and taxonomic classification.</title>
        <authorList>
            <person name="Goeker M."/>
        </authorList>
    </citation>
    <scope>NUCLEOTIDE SEQUENCE [LARGE SCALE GENOMIC DNA]</scope>
    <source>
        <strain evidence="4 5">DSM 11590</strain>
    </source>
</reference>
<dbReference type="PROSITE" id="PS51318">
    <property type="entry name" value="TAT"/>
    <property type="match status" value="1"/>
</dbReference>
<evidence type="ECO:0000313" key="5">
    <source>
        <dbReference type="Proteomes" id="UP000544872"/>
    </source>
</evidence>
<proteinExistence type="predicted"/>
<sequence>MPCNLSAPGLTRRRLLLGLAAATALAGCRPESPAAPGDLPFSLLSPDATRALRGLSTADARSVLTQADRLAQIPPAPSRLVHTEHGYAGQPAYDAGVQAKTQWSAALTLGLAAAIGGNGHHLQATVALLESWAEVYQPSFNPIDEEGLDDLMLAADLIRPLHPLPQFSEFLARIADGYRQAQQDSTQRPLRDSDRNNWNAHRLKLATLAAYGTGSRERIAALPALRDRHLARAIAADGEVIDFRQRDALHYVVYALHPLCMACLSSRAHGDIWLNRTQPSSGSLRMALHWLLPYVRGERTHEEFAATTVPFDRERAAAGVKGFQGQWDRRGAIPLMALAARLAPDEFSADAEALQQQTATRPPAWLRLTRAG</sequence>
<dbReference type="InterPro" id="IPR006311">
    <property type="entry name" value="TAT_signal"/>
</dbReference>
<comment type="caution">
    <text evidence="4">The sequence shown here is derived from an EMBL/GenBank/DDBJ whole genome shotgun (WGS) entry which is preliminary data.</text>
</comment>
<evidence type="ECO:0000256" key="2">
    <source>
        <dbReference type="ARBA" id="ARBA00023239"/>
    </source>
</evidence>
<name>A0A7W9ZFQ8_NOVIT</name>
<dbReference type="EMBL" id="JACIIX010000002">
    <property type="protein sequence ID" value="MBB6209459.1"/>
    <property type="molecule type" value="Genomic_DNA"/>
</dbReference>
<evidence type="ECO:0000259" key="3">
    <source>
        <dbReference type="Pfam" id="PF05426"/>
    </source>
</evidence>
<dbReference type="InterPro" id="IPR008929">
    <property type="entry name" value="Chondroitin_lyas"/>
</dbReference>
<feature type="domain" description="Alginate lyase" evidence="3">
    <location>
        <begin position="93"/>
        <end position="300"/>
    </location>
</feature>
<dbReference type="Pfam" id="PF05426">
    <property type="entry name" value="Alginate_lyase"/>
    <property type="match status" value="1"/>
</dbReference>
<evidence type="ECO:0000313" key="4">
    <source>
        <dbReference type="EMBL" id="MBB6209459.1"/>
    </source>
</evidence>
<dbReference type="RefSeq" id="WP_184261757.1">
    <property type="nucleotide sequence ID" value="NZ_JACIIX010000002.1"/>
</dbReference>
<accession>A0A7W9ZFQ8</accession>